<dbReference type="EMBL" id="CP042817">
    <property type="protein sequence ID" value="QEJ98105.1"/>
    <property type="molecule type" value="Genomic_DNA"/>
</dbReference>
<dbReference type="RefSeq" id="WP_002696987.1">
    <property type="nucleotide sequence ID" value="NZ_CDNC01000047.1"/>
</dbReference>
<dbReference type="InterPro" id="IPR019080">
    <property type="entry name" value="YqaJ_viral_recombinase"/>
</dbReference>
<name>A0A0B7GZF9_TREPH</name>
<keyword evidence="1" id="KW-0175">Coiled coil</keyword>
<dbReference type="AlphaFoldDB" id="A0A0B7GZF9"/>
<evidence type="ECO:0000256" key="1">
    <source>
        <dbReference type="SAM" id="Coils"/>
    </source>
</evidence>
<proteinExistence type="predicted"/>
<dbReference type="Proteomes" id="UP000042527">
    <property type="component" value="Unassembled WGS sequence"/>
</dbReference>
<evidence type="ECO:0000259" key="2">
    <source>
        <dbReference type="Pfam" id="PF09588"/>
    </source>
</evidence>
<evidence type="ECO:0000313" key="7">
    <source>
        <dbReference type="Proteomes" id="UP000042527"/>
    </source>
</evidence>
<dbReference type="EMBL" id="CP042817">
    <property type="protein sequence ID" value="QEJ97413.1"/>
    <property type="molecule type" value="Genomic_DNA"/>
</dbReference>
<keyword evidence="7" id="KW-1185">Reference proteome</keyword>
<feature type="domain" description="YqaJ viral recombinase" evidence="2">
    <location>
        <begin position="25"/>
        <end position="164"/>
    </location>
</feature>
<reference evidence="4 8" key="3">
    <citation type="submission" date="2019-08" db="EMBL/GenBank/DDBJ databases">
        <authorList>
            <person name="Kuhnert P."/>
        </authorList>
    </citation>
    <scope>NUCLEOTIDE SEQUENCE [LARGE SCALE GENOMIC DNA]</scope>
    <source>
        <strain evidence="4 8">B36.5</strain>
    </source>
</reference>
<dbReference type="Proteomes" id="UP000323594">
    <property type="component" value="Chromosome"/>
</dbReference>
<protein>
    <submittedName>
        <fullName evidence="4">Endonuclease</fullName>
    </submittedName>
    <submittedName>
        <fullName evidence="3">YqaJ viral recombinase family protein</fullName>
    </submittedName>
</protein>
<accession>A0A0B7GZF9</accession>
<evidence type="ECO:0000313" key="5">
    <source>
        <dbReference type="EMBL" id="QEJ97473.1"/>
    </source>
</evidence>
<gene>
    <name evidence="4" type="ORF">FUT82_04975</name>
    <name evidence="5" type="ORF">FUT82_05305</name>
    <name evidence="6" type="ORF">FUT82_08910</name>
    <name evidence="3" type="ORF">TPHV1_510074</name>
</gene>
<organism evidence="3 7">
    <name type="scientific">Treponema phagedenis</name>
    <dbReference type="NCBI Taxonomy" id="162"/>
    <lineage>
        <taxon>Bacteria</taxon>
        <taxon>Pseudomonadati</taxon>
        <taxon>Spirochaetota</taxon>
        <taxon>Spirochaetia</taxon>
        <taxon>Spirochaetales</taxon>
        <taxon>Treponemataceae</taxon>
        <taxon>Treponema</taxon>
    </lineage>
</organism>
<reference evidence="7" key="2">
    <citation type="submission" date="2015-01" db="EMBL/GenBank/DDBJ databases">
        <authorList>
            <person name="Manzoor Shahid"/>
            <person name="Zubair Saima"/>
        </authorList>
    </citation>
    <scope>NUCLEOTIDE SEQUENCE [LARGE SCALE GENOMIC DNA]</scope>
    <source>
        <strain evidence="7">V1</strain>
    </source>
</reference>
<dbReference type="InterPro" id="IPR011335">
    <property type="entry name" value="Restrct_endonuc-II-like"/>
</dbReference>
<reference evidence="3" key="1">
    <citation type="submission" date="2015-01" db="EMBL/GenBank/DDBJ databases">
        <authorList>
            <person name="Xiang T."/>
            <person name="Song Y."/>
            <person name="Huang L."/>
            <person name="Wang B."/>
            <person name="Wu P."/>
        </authorList>
    </citation>
    <scope>NUCLEOTIDE SEQUENCE [LARGE SCALE GENOMIC DNA]</scope>
    <source>
        <strain evidence="3">V1</strain>
    </source>
</reference>
<dbReference type="SUPFAM" id="SSF52980">
    <property type="entry name" value="Restriction endonuclease-like"/>
    <property type="match status" value="1"/>
</dbReference>
<evidence type="ECO:0000313" key="6">
    <source>
        <dbReference type="EMBL" id="QEJ98105.1"/>
    </source>
</evidence>
<dbReference type="InterPro" id="IPR051703">
    <property type="entry name" value="NF-kappa-B_Signaling_Reg"/>
</dbReference>
<evidence type="ECO:0000313" key="3">
    <source>
        <dbReference type="EMBL" id="CEM63007.1"/>
    </source>
</evidence>
<dbReference type="Pfam" id="PF09588">
    <property type="entry name" value="YqaJ"/>
    <property type="match status" value="1"/>
</dbReference>
<dbReference type="EMBL" id="CP042817">
    <property type="protein sequence ID" value="QEJ97473.1"/>
    <property type="molecule type" value="Genomic_DNA"/>
</dbReference>
<evidence type="ECO:0000313" key="8">
    <source>
        <dbReference type="Proteomes" id="UP000323594"/>
    </source>
</evidence>
<sequence>MENLVKQLLGKDTNYVFTKSMAKDEWRNARRSSIGGSDAGAIMGLNKWASPLTVYLDKKGLHSFEGNMFTERGSWLEDPIRQRCREEFGVLIEEVPYMFYSGEQKFMSANIDGLIYVQEPKTISGIEVSGLGGHEIKTSQRGDGFGENEIPDSYFAQVQHYMSVLNLDWFVLSAYIIDKNELRHYAINRDEAFITRLVKAEKTFWEDFIEENIMPAPSGVDAEDEAIAKMFEGAENTIILDGEAESMSAEYLLINAQIKELEEKKSKLSSSLKLKIIEQQTNSEEKKAKAVAGKYNLSFSKSIRRTVDSEKLKKDGLYEQYLKESEVAMLRITEPKAK</sequence>
<dbReference type="PANTHER" id="PTHR46609">
    <property type="entry name" value="EXONUCLEASE, PHAGE-TYPE/RECB, C-TERMINAL DOMAIN-CONTAINING PROTEIN"/>
    <property type="match status" value="1"/>
</dbReference>
<dbReference type="PANTHER" id="PTHR46609:SF6">
    <property type="entry name" value="EXONUCLEASE, PHAGE-TYPE_RECB, C-TERMINAL DOMAIN-CONTAINING PROTEIN-RELATED"/>
    <property type="match status" value="1"/>
</dbReference>
<dbReference type="OrthoDB" id="46225at2"/>
<keyword evidence="4" id="KW-0540">Nuclease</keyword>
<feature type="coiled-coil region" evidence="1">
    <location>
        <begin position="244"/>
        <end position="278"/>
    </location>
</feature>
<keyword evidence="4" id="KW-0378">Hydrolase</keyword>
<evidence type="ECO:0000313" key="4">
    <source>
        <dbReference type="EMBL" id="QEJ97413.1"/>
    </source>
</evidence>
<dbReference type="Gene3D" id="3.90.320.10">
    <property type="match status" value="1"/>
</dbReference>
<dbReference type="EMBL" id="CDNC01000047">
    <property type="protein sequence ID" value="CEM63007.1"/>
    <property type="molecule type" value="Genomic_DNA"/>
</dbReference>
<dbReference type="GeneID" id="57753273"/>
<keyword evidence="4" id="KW-0255">Endonuclease</keyword>
<dbReference type="GO" id="GO:0004519">
    <property type="term" value="F:endonuclease activity"/>
    <property type="evidence" value="ECO:0007669"/>
    <property type="project" value="UniProtKB-KW"/>
</dbReference>
<dbReference type="InterPro" id="IPR011604">
    <property type="entry name" value="PDDEXK-like_dom_sf"/>
</dbReference>